<dbReference type="EMBL" id="BFAV01000065">
    <property type="protein sequence ID" value="GBF32892.1"/>
    <property type="molecule type" value="Genomic_DNA"/>
</dbReference>
<comment type="caution">
    <text evidence="1">The sequence shown here is derived from an EMBL/GenBank/DDBJ whole genome shotgun (WGS) entry which is preliminary data.</text>
</comment>
<proteinExistence type="predicted"/>
<evidence type="ECO:0000313" key="2">
    <source>
        <dbReference type="Proteomes" id="UP000239549"/>
    </source>
</evidence>
<accession>A0A2L2XA14</accession>
<dbReference type="Proteomes" id="UP000239549">
    <property type="component" value="Unassembled WGS sequence"/>
</dbReference>
<sequence length="37" mass="4100">MDGKVLFHKLFQVFIAEPLFSRSNTVEGGFGDAVNPM</sequence>
<name>A0A2L2XA14_9FIRM</name>
<organism evidence="1 2">
    <name type="scientific">Desulfocucumis palustris</name>
    <dbReference type="NCBI Taxonomy" id="1898651"/>
    <lineage>
        <taxon>Bacteria</taxon>
        <taxon>Bacillati</taxon>
        <taxon>Bacillota</taxon>
        <taxon>Clostridia</taxon>
        <taxon>Eubacteriales</taxon>
        <taxon>Desulfocucumaceae</taxon>
        <taxon>Desulfocucumis</taxon>
    </lineage>
</organism>
<gene>
    <name evidence="1" type="ORF">DCCM_1989</name>
</gene>
<reference evidence="2" key="1">
    <citation type="submission" date="2018-02" db="EMBL/GenBank/DDBJ databases">
        <title>Genome sequence of Desulfocucumis palustris strain NAW-5.</title>
        <authorList>
            <person name="Watanabe M."/>
            <person name="Kojima H."/>
            <person name="Fukui M."/>
        </authorList>
    </citation>
    <scope>NUCLEOTIDE SEQUENCE [LARGE SCALE GENOMIC DNA]</scope>
    <source>
        <strain evidence="2">NAW-5</strain>
    </source>
</reference>
<keyword evidence="2" id="KW-1185">Reference proteome</keyword>
<protein>
    <submittedName>
        <fullName evidence="1">Uncharacterized protein</fullName>
    </submittedName>
</protein>
<evidence type="ECO:0000313" key="1">
    <source>
        <dbReference type="EMBL" id="GBF32892.1"/>
    </source>
</evidence>
<dbReference type="AlphaFoldDB" id="A0A2L2XA14"/>